<feature type="non-terminal residue" evidence="1">
    <location>
        <position position="70"/>
    </location>
</feature>
<proteinExistence type="predicted"/>
<feature type="non-terminal residue" evidence="1">
    <location>
        <position position="1"/>
    </location>
</feature>
<organism evidence="1 2">
    <name type="scientific">Pristionchus entomophagus</name>
    <dbReference type="NCBI Taxonomy" id="358040"/>
    <lineage>
        <taxon>Eukaryota</taxon>
        <taxon>Metazoa</taxon>
        <taxon>Ecdysozoa</taxon>
        <taxon>Nematoda</taxon>
        <taxon>Chromadorea</taxon>
        <taxon>Rhabditida</taxon>
        <taxon>Rhabditina</taxon>
        <taxon>Diplogasteromorpha</taxon>
        <taxon>Diplogasteroidea</taxon>
        <taxon>Neodiplogasteridae</taxon>
        <taxon>Pristionchus</taxon>
    </lineage>
</organism>
<evidence type="ECO:0000313" key="2">
    <source>
        <dbReference type="Proteomes" id="UP001432027"/>
    </source>
</evidence>
<dbReference type="AlphaFoldDB" id="A0AAV5TG34"/>
<protein>
    <submittedName>
        <fullName evidence="1">Uncharacterized protein</fullName>
    </submittedName>
</protein>
<accession>A0AAV5TG34</accession>
<sequence>SCGRSRLLPLFYSHISFHKTIHAEFPTDFIHFYQETITIRIAIINRLMTRIEGEIRHQPQTILHYICLSC</sequence>
<evidence type="ECO:0000313" key="1">
    <source>
        <dbReference type="EMBL" id="GMS92593.1"/>
    </source>
</evidence>
<gene>
    <name evidence="1" type="ORF">PENTCL1PPCAC_14768</name>
</gene>
<name>A0AAV5TG34_9BILA</name>
<dbReference type="Proteomes" id="UP001432027">
    <property type="component" value="Unassembled WGS sequence"/>
</dbReference>
<comment type="caution">
    <text evidence="1">The sequence shown here is derived from an EMBL/GenBank/DDBJ whole genome shotgun (WGS) entry which is preliminary data.</text>
</comment>
<dbReference type="EMBL" id="BTSX01000004">
    <property type="protein sequence ID" value="GMS92593.1"/>
    <property type="molecule type" value="Genomic_DNA"/>
</dbReference>
<keyword evidence="2" id="KW-1185">Reference proteome</keyword>
<reference evidence="1" key="1">
    <citation type="submission" date="2023-10" db="EMBL/GenBank/DDBJ databases">
        <title>Genome assembly of Pristionchus species.</title>
        <authorList>
            <person name="Yoshida K."/>
            <person name="Sommer R.J."/>
        </authorList>
    </citation>
    <scope>NUCLEOTIDE SEQUENCE</scope>
    <source>
        <strain evidence="1">RS0144</strain>
    </source>
</reference>